<evidence type="ECO:0000256" key="1">
    <source>
        <dbReference type="SAM" id="MobiDB-lite"/>
    </source>
</evidence>
<feature type="region of interest" description="Disordered" evidence="1">
    <location>
        <begin position="38"/>
        <end position="77"/>
    </location>
</feature>
<name>A0A067K5Y6_JATCU</name>
<protein>
    <submittedName>
        <fullName evidence="2">Uncharacterized protein</fullName>
    </submittedName>
</protein>
<reference evidence="2 3" key="1">
    <citation type="journal article" date="2014" name="PLoS ONE">
        <title>Global Analysis of Gene Expression Profiles in Physic Nut (Jatropha curcas L.) Seedlings Exposed to Salt Stress.</title>
        <authorList>
            <person name="Zhang L."/>
            <person name="Zhang C."/>
            <person name="Wu P."/>
            <person name="Chen Y."/>
            <person name="Li M."/>
            <person name="Jiang H."/>
            <person name="Wu G."/>
        </authorList>
    </citation>
    <scope>NUCLEOTIDE SEQUENCE [LARGE SCALE GENOMIC DNA]</scope>
    <source>
        <strain evidence="3">cv. GZQX0401</strain>
        <tissue evidence="2">Young leaves</tissue>
    </source>
</reference>
<organism evidence="2 3">
    <name type="scientific">Jatropha curcas</name>
    <name type="common">Barbados nut</name>
    <dbReference type="NCBI Taxonomy" id="180498"/>
    <lineage>
        <taxon>Eukaryota</taxon>
        <taxon>Viridiplantae</taxon>
        <taxon>Streptophyta</taxon>
        <taxon>Embryophyta</taxon>
        <taxon>Tracheophyta</taxon>
        <taxon>Spermatophyta</taxon>
        <taxon>Magnoliopsida</taxon>
        <taxon>eudicotyledons</taxon>
        <taxon>Gunneridae</taxon>
        <taxon>Pentapetalae</taxon>
        <taxon>rosids</taxon>
        <taxon>fabids</taxon>
        <taxon>Malpighiales</taxon>
        <taxon>Euphorbiaceae</taxon>
        <taxon>Crotonoideae</taxon>
        <taxon>Jatropheae</taxon>
        <taxon>Jatropha</taxon>
    </lineage>
</organism>
<dbReference type="AlphaFoldDB" id="A0A067K5Y6"/>
<gene>
    <name evidence="2" type="ORF">JCGZ_19557</name>
</gene>
<dbReference type="Proteomes" id="UP000027138">
    <property type="component" value="Unassembled WGS sequence"/>
</dbReference>
<proteinExistence type="predicted"/>
<keyword evidence="3" id="KW-1185">Reference proteome</keyword>
<feature type="compositionally biased region" description="Basic residues" evidence="1">
    <location>
        <begin position="45"/>
        <end position="70"/>
    </location>
</feature>
<dbReference type="EMBL" id="KK914810">
    <property type="protein sequence ID" value="KDP27665.1"/>
    <property type="molecule type" value="Genomic_DNA"/>
</dbReference>
<accession>A0A067K5Y6</accession>
<sequence length="91" mass="10250">MKEHSLDRPKLAAALTGVARRSCVKRRRLAVAERARWNSAALSRQGRRRSEGKRKKRRRKEKKKKKKKRGGGGAVAVSVEWRCSAGEGVRG</sequence>
<evidence type="ECO:0000313" key="3">
    <source>
        <dbReference type="Proteomes" id="UP000027138"/>
    </source>
</evidence>
<evidence type="ECO:0000313" key="2">
    <source>
        <dbReference type="EMBL" id="KDP27665.1"/>
    </source>
</evidence>